<dbReference type="Proteomes" id="UP001157109">
    <property type="component" value="Unassembled WGS sequence"/>
</dbReference>
<reference evidence="2" key="1">
    <citation type="journal article" date="2019" name="Int. J. Syst. Evol. Microbiol.">
        <title>The Global Catalogue of Microorganisms (GCM) 10K type strain sequencing project: providing services to taxonomists for standard genome sequencing and annotation.</title>
        <authorList>
            <consortium name="The Broad Institute Genomics Platform"/>
            <consortium name="The Broad Institute Genome Sequencing Center for Infectious Disease"/>
            <person name="Wu L."/>
            <person name="Ma J."/>
        </authorList>
    </citation>
    <scope>NUCLEOTIDE SEQUENCE [LARGE SCALE GENOMIC DNA]</scope>
    <source>
        <strain evidence="2">NBRC 105830</strain>
    </source>
</reference>
<keyword evidence="2" id="KW-1185">Reference proteome</keyword>
<accession>A0ABQ6HKD0</accession>
<name>A0ABQ6HKD0_9MICO</name>
<comment type="caution">
    <text evidence="1">The sequence shown here is derived from an EMBL/GenBank/DDBJ whole genome shotgun (WGS) entry which is preliminary data.</text>
</comment>
<dbReference type="EMBL" id="BSUJ01000001">
    <property type="protein sequence ID" value="GMA18926.1"/>
    <property type="molecule type" value="Genomic_DNA"/>
</dbReference>
<evidence type="ECO:0000313" key="1">
    <source>
        <dbReference type="EMBL" id="GMA18926.1"/>
    </source>
</evidence>
<dbReference type="InterPro" id="IPR024787">
    <property type="entry name" value="EcsC"/>
</dbReference>
<organism evidence="1 2">
    <name type="scientific">Arsenicicoccus piscis</name>
    <dbReference type="NCBI Taxonomy" id="673954"/>
    <lineage>
        <taxon>Bacteria</taxon>
        <taxon>Bacillati</taxon>
        <taxon>Actinomycetota</taxon>
        <taxon>Actinomycetes</taxon>
        <taxon>Micrococcales</taxon>
        <taxon>Intrasporangiaceae</taxon>
        <taxon>Arsenicicoccus</taxon>
    </lineage>
</organism>
<gene>
    <name evidence="1" type="ORF">GCM10025862_09470</name>
</gene>
<evidence type="ECO:0000313" key="2">
    <source>
        <dbReference type="Proteomes" id="UP001157109"/>
    </source>
</evidence>
<protein>
    <recommendedName>
        <fullName evidence="3">EcsC family protein</fullName>
    </recommendedName>
</protein>
<sequence>MGLLDKLTSPVLDRVLGSNTVDPKTGQVTGESRINGPANELVEKLLGVGIDGRGPFEGADEFAQKALAEAKNPNAAVDDIIGKHLKLASAGGFVTGLGGFVTMVVAIPANVVEFYVLATRMVASIAKVRGYDLSQDETRSAVLLALVGGSDANEVMKAAGVVPTGRLAGLAAGRLPKSALMMINKGVVNKMAANLTEKGVAKFVGKGLPVVGGVVGAGLDYYLLKKIAANAKTQFPARPASA</sequence>
<dbReference type="RefSeq" id="WP_241442931.1">
    <property type="nucleotide sequence ID" value="NZ_JAKZHV010000002.1"/>
</dbReference>
<dbReference type="Pfam" id="PF12787">
    <property type="entry name" value="EcsC"/>
    <property type="match status" value="1"/>
</dbReference>
<proteinExistence type="predicted"/>
<evidence type="ECO:0008006" key="3">
    <source>
        <dbReference type="Google" id="ProtNLM"/>
    </source>
</evidence>